<dbReference type="Proteomes" id="UP000757232">
    <property type="component" value="Unassembled WGS sequence"/>
</dbReference>
<reference evidence="4" key="1">
    <citation type="submission" date="2016-06" db="EMBL/GenBank/DDBJ databases">
        <title>Draft Genome sequence of the fungus Inonotus baumii.</title>
        <authorList>
            <person name="Zhu H."/>
            <person name="Lin W."/>
        </authorList>
    </citation>
    <scope>NUCLEOTIDE SEQUENCE</scope>
    <source>
        <strain evidence="4">821</strain>
    </source>
</reference>
<accession>A0A9Q5NEK8</accession>
<comment type="similarity">
    <text evidence="1 2">Belongs to the nucleosome assembly protein (NAP) family.</text>
</comment>
<dbReference type="Pfam" id="PF00956">
    <property type="entry name" value="NAP"/>
    <property type="match status" value="1"/>
</dbReference>
<feature type="compositionally biased region" description="Acidic residues" evidence="3">
    <location>
        <begin position="240"/>
        <end position="256"/>
    </location>
</feature>
<evidence type="ECO:0000256" key="1">
    <source>
        <dbReference type="ARBA" id="ARBA00009947"/>
    </source>
</evidence>
<dbReference type="SUPFAM" id="SSF143113">
    <property type="entry name" value="NAP-like"/>
    <property type="match status" value="1"/>
</dbReference>
<dbReference type="GO" id="GO:0005634">
    <property type="term" value="C:nucleus"/>
    <property type="evidence" value="ECO:0007669"/>
    <property type="project" value="InterPro"/>
</dbReference>
<dbReference type="GO" id="GO:0006334">
    <property type="term" value="P:nucleosome assembly"/>
    <property type="evidence" value="ECO:0007669"/>
    <property type="project" value="InterPro"/>
</dbReference>
<feature type="compositionally biased region" description="Basic and acidic residues" evidence="3">
    <location>
        <begin position="257"/>
        <end position="268"/>
    </location>
</feature>
<dbReference type="AlphaFoldDB" id="A0A9Q5NEK8"/>
<dbReference type="InterPro" id="IPR002164">
    <property type="entry name" value="NAP_family"/>
</dbReference>
<evidence type="ECO:0000256" key="3">
    <source>
        <dbReference type="SAM" id="MobiDB-lite"/>
    </source>
</evidence>
<dbReference type="PANTHER" id="PTHR11875">
    <property type="entry name" value="TESTIS-SPECIFIC Y-ENCODED PROTEIN"/>
    <property type="match status" value="1"/>
</dbReference>
<dbReference type="EMBL" id="LNZH02000102">
    <property type="protein sequence ID" value="OCB91174.1"/>
    <property type="molecule type" value="Genomic_DNA"/>
</dbReference>
<evidence type="ECO:0000313" key="5">
    <source>
        <dbReference type="Proteomes" id="UP000757232"/>
    </source>
</evidence>
<dbReference type="Gene3D" id="3.30.1120.90">
    <property type="entry name" value="Nucleosome assembly protein"/>
    <property type="match status" value="1"/>
</dbReference>
<dbReference type="InterPro" id="IPR037231">
    <property type="entry name" value="NAP-like_sf"/>
</dbReference>
<feature type="region of interest" description="Disordered" evidence="3">
    <location>
        <begin position="239"/>
        <end position="268"/>
    </location>
</feature>
<protein>
    <recommendedName>
        <fullName evidence="6">Nucleosome assembly protein</fullName>
    </recommendedName>
</protein>
<gene>
    <name evidence="4" type="ORF">A7U60_g1582</name>
</gene>
<sequence length="268" mass="30884">MSGKKRPASPVGDDVKNLFDVEISDGVQKKLEDISADVLRAELITELGSVKRMEPIYEKRREIVKAIPKFWAVALVNHPEFAPHVQHPDDQKAIATLEDLWVIRDPAEPRAFSIEFYFGENPYFSNKVLKKVYKYTPPPAAKDEKPDDDGITPSMLDFDWTRDIEPQKTLINWKSNVVNLTKLQPRVVDDDGDVADAGSFFNYFEREEDPLDIGLLITQSIYPEAINLFTGKYERNLLDEYSEEDEEDEDEAEEIDLEKPEPKKQRKH</sequence>
<name>A0A9Q5NEK8_SANBA</name>
<keyword evidence="5" id="KW-1185">Reference proteome</keyword>
<organism evidence="4 5">
    <name type="scientific">Sanghuangporus baumii</name>
    <name type="common">Phellinus baumii</name>
    <dbReference type="NCBI Taxonomy" id="108892"/>
    <lineage>
        <taxon>Eukaryota</taxon>
        <taxon>Fungi</taxon>
        <taxon>Dikarya</taxon>
        <taxon>Basidiomycota</taxon>
        <taxon>Agaricomycotina</taxon>
        <taxon>Agaricomycetes</taxon>
        <taxon>Hymenochaetales</taxon>
        <taxon>Hymenochaetaceae</taxon>
        <taxon>Sanghuangporus</taxon>
    </lineage>
</organism>
<dbReference type="OrthoDB" id="19419at2759"/>
<comment type="caution">
    <text evidence="4">The sequence shown here is derived from an EMBL/GenBank/DDBJ whole genome shotgun (WGS) entry which is preliminary data.</text>
</comment>
<proteinExistence type="inferred from homology"/>
<evidence type="ECO:0008006" key="6">
    <source>
        <dbReference type="Google" id="ProtNLM"/>
    </source>
</evidence>
<evidence type="ECO:0000256" key="2">
    <source>
        <dbReference type="RuleBase" id="RU003876"/>
    </source>
</evidence>
<evidence type="ECO:0000313" key="4">
    <source>
        <dbReference type="EMBL" id="OCB91174.1"/>
    </source>
</evidence>